<dbReference type="SUPFAM" id="SSF101447">
    <property type="entry name" value="Formin homology 2 domain (FH2 domain)"/>
    <property type="match status" value="1"/>
</dbReference>
<feature type="region of interest" description="Disordered" evidence="1">
    <location>
        <begin position="58"/>
        <end position="256"/>
    </location>
</feature>
<feature type="compositionally biased region" description="Polar residues" evidence="1">
    <location>
        <begin position="61"/>
        <end position="73"/>
    </location>
</feature>
<sequence>MNSNTLPPKNQNRETLKKNLMDFMAQNSLLFSISVQKADQLIDILEEIKAEQFASRLGNGNFENSNLDETTNIPIVKREIPDEQGRKQDMVPSPESENPVNQTPPEPSRSQNPNPKKSSEIPIPARSIKQEVVENESSQSENNKGLENQPVEQSGRQKKSQGSATVKKEVLEKNRENPKDRNGLNSGPNGSESIQNELNGSRSDPNFSPNGPISTESSGHAATLQKNQNGLNGSKSGPSFAQNRPNYGPNFFPHNGSFSGPPGVSFGSNGSYVGPYGPQLRPNLHRNGFLWPNPSDIPPPPPPPPLPPFPQNLGYNENQNQFWRPYGQYQGVQNHKQGQKRPGSSYQKKAKKNKEEYNLILPENGSTDMVNWSNLQKIQIARKIGITEEGIFALIRCHFGMEKIVNFHPDDLQFYERMKNLAAYTTGAKNESVPRNLSLEDYKKWCGVVQPIKKFIEENPEAKKEQFVLPWRVLMLPDSGKEDYRQWNNADIINLAEKMSVSEEGIRRLKYIGLTGHKASLFRQNNMELFRKLNKDDERFPCKDELSLEDFFKLCVPMQAIHYCHPRKVHNLYA</sequence>
<evidence type="ECO:0000313" key="3">
    <source>
        <dbReference type="Proteomes" id="UP000827892"/>
    </source>
</evidence>
<feature type="compositionally biased region" description="Polar residues" evidence="1">
    <location>
        <begin position="332"/>
        <end position="347"/>
    </location>
</feature>
<evidence type="ECO:0000313" key="2">
    <source>
        <dbReference type="EMBL" id="ULT97844.1"/>
    </source>
</evidence>
<feature type="compositionally biased region" description="Basic and acidic residues" evidence="1">
    <location>
        <begin position="166"/>
        <end position="182"/>
    </location>
</feature>
<dbReference type="AlphaFoldDB" id="A0AAE9AF29"/>
<protein>
    <submittedName>
        <fullName evidence="2">Uncharacterized protein</fullName>
    </submittedName>
</protein>
<feature type="compositionally biased region" description="Polar residues" evidence="1">
    <location>
        <begin position="150"/>
        <end position="164"/>
    </location>
</feature>
<gene>
    <name evidence="2" type="ORF">L3Y34_005585</name>
</gene>
<organism evidence="2 3">
    <name type="scientific">Caenorhabditis briggsae</name>
    <dbReference type="NCBI Taxonomy" id="6238"/>
    <lineage>
        <taxon>Eukaryota</taxon>
        <taxon>Metazoa</taxon>
        <taxon>Ecdysozoa</taxon>
        <taxon>Nematoda</taxon>
        <taxon>Chromadorea</taxon>
        <taxon>Rhabditida</taxon>
        <taxon>Rhabditina</taxon>
        <taxon>Rhabditomorpha</taxon>
        <taxon>Rhabditoidea</taxon>
        <taxon>Rhabditidae</taxon>
        <taxon>Peloderinae</taxon>
        <taxon>Caenorhabditis</taxon>
    </lineage>
</organism>
<feature type="region of interest" description="Disordered" evidence="1">
    <location>
        <begin position="332"/>
        <end position="351"/>
    </location>
</feature>
<dbReference type="Proteomes" id="UP000827892">
    <property type="component" value="Chromosome IV"/>
</dbReference>
<accession>A0AAE9AF29</accession>
<dbReference type="EMBL" id="CP090894">
    <property type="protein sequence ID" value="ULT97844.1"/>
    <property type="molecule type" value="Genomic_DNA"/>
</dbReference>
<evidence type="ECO:0000256" key="1">
    <source>
        <dbReference type="SAM" id="MobiDB-lite"/>
    </source>
</evidence>
<feature type="region of interest" description="Disordered" evidence="1">
    <location>
        <begin position="284"/>
        <end position="317"/>
    </location>
</feature>
<proteinExistence type="predicted"/>
<reference evidence="2 3" key="1">
    <citation type="submission" date="2022-05" db="EMBL/GenBank/DDBJ databases">
        <title>Chromosome-level reference genomes for two strains of Caenorhabditis briggsae: an improved platform for comparative genomics.</title>
        <authorList>
            <person name="Stevens L."/>
            <person name="Andersen E.C."/>
        </authorList>
    </citation>
    <scope>NUCLEOTIDE SEQUENCE [LARGE SCALE GENOMIC DNA]</scope>
    <source>
        <strain evidence="2">QX1410_ONT</strain>
        <tissue evidence="2">Whole-organism</tissue>
    </source>
</reference>
<name>A0AAE9AF29_CAEBR</name>
<feature type="compositionally biased region" description="Pro residues" evidence="1">
    <location>
        <begin position="295"/>
        <end position="310"/>
    </location>
</feature>
<feature type="compositionally biased region" description="Polar residues" evidence="1">
    <location>
        <begin position="183"/>
        <end position="245"/>
    </location>
</feature>
<feature type="compositionally biased region" description="Basic and acidic residues" evidence="1">
    <location>
        <begin position="76"/>
        <end position="89"/>
    </location>
</feature>